<sequence>MKKFHFTQFKYRIFFSCGLVALLPLFLTSFFLVRIFDMSLKYQALTSGESQNRQAVQVFAGFLSDCEYACRSLDQSAATILIDSKDDAAIQALYQSLYEAASSMPTDAVFSIYDVGGMQRFTTDSRVAAPSLSRYEGLLQSLVGAPGGIHYYVPENFGGGGREIRFQAAYPIENAGGMRTGILVLDFSEDSLENLFRGCFSSGSTLVLADPSGIPIYASNRNLSYEEGVNLLAAAGELAGTEEFKDGYAYTAAETDGGYRLIHRITAPISASAAASLRQISLLMSVVCLALCLLIAMALSRRISSPIRSLTEGMRRVRKGDLSVQVPVESQDELGELTENFNRMTADLKDHVDEAVEQQKALSAARLRLYQTQLNPHFLYNTLDTIKWSAKIHQLPDVAVMAENLAAILRRAVSSREFVTLEEELETIDSYMAIQKARLPEGFQYETEVPDSLRSAMVPKMLLQPLVENAVIHGVEQDGNGYICIIAAQDGEDLRISVFDDGRGMPPEVVRWINSPSPARPDGHLGLYNLISILKIHYGEGYGLKARSEAGEGTTITIILPMEVKHV</sequence>
<dbReference type="InterPro" id="IPR005467">
    <property type="entry name" value="His_kinase_dom"/>
</dbReference>
<dbReference type="Pfam" id="PF06580">
    <property type="entry name" value="His_kinase"/>
    <property type="match status" value="1"/>
</dbReference>
<feature type="domain" description="Histidine kinase" evidence="15">
    <location>
        <begin position="462"/>
        <end position="564"/>
    </location>
</feature>
<keyword evidence="10" id="KW-0067">ATP-binding</keyword>
<dbReference type="PRINTS" id="PR00344">
    <property type="entry name" value="BCTRLSENSOR"/>
</dbReference>
<proteinExistence type="predicted"/>
<evidence type="ECO:0000256" key="5">
    <source>
        <dbReference type="ARBA" id="ARBA00022553"/>
    </source>
</evidence>
<dbReference type="Gene3D" id="3.30.565.10">
    <property type="entry name" value="Histidine kinase-like ATPase, C-terminal domain"/>
    <property type="match status" value="1"/>
</dbReference>
<keyword evidence="9 17" id="KW-0418">Kinase</keyword>
<comment type="subcellular location">
    <subcellularLocation>
        <location evidence="2">Cell membrane</location>
        <topology evidence="2">Multi-pass membrane protein</topology>
    </subcellularLocation>
</comment>
<dbReference type="PANTHER" id="PTHR34220">
    <property type="entry name" value="SENSOR HISTIDINE KINASE YPDA"/>
    <property type="match status" value="1"/>
</dbReference>
<keyword evidence="12" id="KW-0902">Two-component regulatory system</keyword>
<reference evidence="17" key="1">
    <citation type="journal article" date="2021" name="PeerJ">
        <title>Extensive microbial diversity within the chicken gut microbiome revealed by metagenomics and culture.</title>
        <authorList>
            <person name="Gilroy R."/>
            <person name="Ravi A."/>
            <person name="Getino M."/>
            <person name="Pursley I."/>
            <person name="Horton D.L."/>
            <person name="Alikhan N.F."/>
            <person name="Baker D."/>
            <person name="Gharbi K."/>
            <person name="Hall N."/>
            <person name="Watson M."/>
            <person name="Adriaenssens E.M."/>
            <person name="Foster-Nyarko E."/>
            <person name="Jarju S."/>
            <person name="Secka A."/>
            <person name="Antonio M."/>
            <person name="Oren A."/>
            <person name="Chaudhuri R.R."/>
            <person name="La Ragione R."/>
            <person name="Hildebrand F."/>
            <person name="Pallen M.J."/>
        </authorList>
    </citation>
    <scope>NUCLEOTIDE SEQUENCE</scope>
    <source>
        <strain evidence="17">ChiGjej4B4-12881</strain>
    </source>
</reference>
<evidence type="ECO:0000313" key="18">
    <source>
        <dbReference type="Proteomes" id="UP000886780"/>
    </source>
</evidence>
<evidence type="ECO:0000256" key="14">
    <source>
        <dbReference type="SAM" id="Phobius"/>
    </source>
</evidence>
<evidence type="ECO:0000256" key="12">
    <source>
        <dbReference type="ARBA" id="ARBA00023012"/>
    </source>
</evidence>
<gene>
    <name evidence="17" type="ORF">IAA28_01625</name>
</gene>
<evidence type="ECO:0000256" key="11">
    <source>
        <dbReference type="ARBA" id="ARBA00022989"/>
    </source>
</evidence>
<evidence type="ECO:0000256" key="10">
    <source>
        <dbReference type="ARBA" id="ARBA00022840"/>
    </source>
</evidence>
<evidence type="ECO:0000256" key="1">
    <source>
        <dbReference type="ARBA" id="ARBA00000085"/>
    </source>
</evidence>
<evidence type="ECO:0000259" key="16">
    <source>
        <dbReference type="PROSITE" id="PS50885"/>
    </source>
</evidence>
<dbReference type="InterPro" id="IPR036890">
    <property type="entry name" value="HATPase_C_sf"/>
</dbReference>
<keyword evidence="8" id="KW-0547">Nucleotide-binding</keyword>
<dbReference type="Proteomes" id="UP000886780">
    <property type="component" value="Unassembled WGS sequence"/>
</dbReference>
<keyword evidence="5" id="KW-0597">Phosphoprotein</keyword>
<keyword evidence="4" id="KW-1003">Cell membrane</keyword>
<dbReference type="SUPFAM" id="SSF158472">
    <property type="entry name" value="HAMP domain-like"/>
    <property type="match status" value="1"/>
</dbReference>
<evidence type="ECO:0000256" key="6">
    <source>
        <dbReference type="ARBA" id="ARBA00022679"/>
    </source>
</evidence>
<organism evidence="17 18">
    <name type="scientific">Candidatus Lachnoclostridium stercoripullorum</name>
    <dbReference type="NCBI Taxonomy" id="2838635"/>
    <lineage>
        <taxon>Bacteria</taxon>
        <taxon>Bacillati</taxon>
        <taxon>Bacillota</taxon>
        <taxon>Clostridia</taxon>
        <taxon>Lachnospirales</taxon>
        <taxon>Lachnospiraceae</taxon>
    </lineage>
</organism>
<feature type="transmembrane region" description="Helical" evidence="14">
    <location>
        <begin position="12"/>
        <end position="33"/>
    </location>
</feature>
<keyword evidence="7 14" id="KW-0812">Transmembrane</keyword>
<dbReference type="SUPFAM" id="SSF55874">
    <property type="entry name" value="ATPase domain of HSP90 chaperone/DNA topoisomerase II/histidine kinase"/>
    <property type="match status" value="1"/>
</dbReference>
<dbReference type="EC" id="2.7.13.3" evidence="3"/>
<dbReference type="PROSITE" id="PS50109">
    <property type="entry name" value="HIS_KIN"/>
    <property type="match status" value="1"/>
</dbReference>
<evidence type="ECO:0000256" key="3">
    <source>
        <dbReference type="ARBA" id="ARBA00012438"/>
    </source>
</evidence>
<evidence type="ECO:0000256" key="9">
    <source>
        <dbReference type="ARBA" id="ARBA00022777"/>
    </source>
</evidence>
<dbReference type="GO" id="GO:0000155">
    <property type="term" value="F:phosphorelay sensor kinase activity"/>
    <property type="evidence" value="ECO:0007669"/>
    <property type="project" value="InterPro"/>
</dbReference>
<keyword evidence="13 14" id="KW-0472">Membrane</keyword>
<dbReference type="Pfam" id="PF00672">
    <property type="entry name" value="HAMP"/>
    <property type="match status" value="1"/>
</dbReference>
<keyword evidence="11 14" id="KW-1133">Transmembrane helix</keyword>
<dbReference type="InterPro" id="IPR050640">
    <property type="entry name" value="Bact_2-comp_sensor_kinase"/>
</dbReference>
<protein>
    <recommendedName>
        <fullName evidence="3">histidine kinase</fullName>
        <ecNumber evidence="3">2.7.13.3</ecNumber>
    </recommendedName>
</protein>
<dbReference type="InterPro" id="IPR003594">
    <property type="entry name" value="HATPase_dom"/>
</dbReference>
<evidence type="ECO:0000313" key="17">
    <source>
        <dbReference type="EMBL" id="HIX51487.1"/>
    </source>
</evidence>
<dbReference type="InterPro" id="IPR004358">
    <property type="entry name" value="Sig_transdc_His_kin-like_C"/>
</dbReference>
<accession>A0A9D2AV78</accession>
<reference evidence="17" key="2">
    <citation type="submission" date="2021-04" db="EMBL/GenBank/DDBJ databases">
        <authorList>
            <person name="Gilroy R."/>
        </authorList>
    </citation>
    <scope>NUCLEOTIDE SEQUENCE</scope>
    <source>
        <strain evidence="17">ChiGjej4B4-12881</strain>
    </source>
</reference>
<evidence type="ECO:0000256" key="4">
    <source>
        <dbReference type="ARBA" id="ARBA00022475"/>
    </source>
</evidence>
<dbReference type="EMBL" id="DXEU01000027">
    <property type="protein sequence ID" value="HIX51487.1"/>
    <property type="molecule type" value="Genomic_DNA"/>
</dbReference>
<name>A0A9D2AV78_9FIRM</name>
<feature type="domain" description="HAMP" evidence="16">
    <location>
        <begin position="301"/>
        <end position="353"/>
    </location>
</feature>
<evidence type="ECO:0000256" key="13">
    <source>
        <dbReference type="ARBA" id="ARBA00023136"/>
    </source>
</evidence>
<dbReference type="SMART" id="SM00304">
    <property type="entry name" value="HAMP"/>
    <property type="match status" value="1"/>
</dbReference>
<dbReference type="GO" id="GO:0005524">
    <property type="term" value="F:ATP binding"/>
    <property type="evidence" value="ECO:0007669"/>
    <property type="project" value="UniProtKB-KW"/>
</dbReference>
<dbReference type="SMART" id="SM00387">
    <property type="entry name" value="HATPase_c"/>
    <property type="match status" value="1"/>
</dbReference>
<evidence type="ECO:0000256" key="8">
    <source>
        <dbReference type="ARBA" id="ARBA00022741"/>
    </source>
</evidence>
<evidence type="ECO:0000259" key="15">
    <source>
        <dbReference type="PROSITE" id="PS50109"/>
    </source>
</evidence>
<dbReference type="Pfam" id="PF02518">
    <property type="entry name" value="HATPase_c"/>
    <property type="match status" value="1"/>
</dbReference>
<dbReference type="PANTHER" id="PTHR34220:SF11">
    <property type="entry name" value="SENSOR PROTEIN KINASE HPTS"/>
    <property type="match status" value="1"/>
</dbReference>
<comment type="caution">
    <text evidence="17">The sequence shown here is derived from an EMBL/GenBank/DDBJ whole genome shotgun (WGS) entry which is preliminary data.</text>
</comment>
<evidence type="ECO:0000256" key="2">
    <source>
        <dbReference type="ARBA" id="ARBA00004651"/>
    </source>
</evidence>
<dbReference type="InterPro" id="IPR003660">
    <property type="entry name" value="HAMP_dom"/>
</dbReference>
<comment type="catalytic activity">
    <reaction evidence="1">
        <text>ATP + protein L-histidine = ADP + protein N-phospho-L-histidine.</text>
        <dbReference type="EC" id="2.7.13.3"/>
    </reaction>
</comment>
<dbReference type="CDD" id="cd06225">
    <property type="entry name" value="HAMP"/>
    <property type="match status" value="1"/>
</dbReference>
<evidence type="ECO:0000256" key="7">
    <source>
        <dbReference type="ARBA" id="ARBA00022692"/>
    </source>
</evidence>
<keyword evidence="6" id="KW-0808">Transferase</keyword>
<dbReference type="InterPro" id="IPR010559">
    <property type="entry name" value="Sig_transdc_His_kin_internal"/>
</dbReference>
<dbReference type="AlphaFoldDB" id="A0A9D2AV78"/>
<dbReference type="Gene3D" id="6.10.340.10">
    <property type="match status" value="1"/>
</dbReference>
<dbReference type="PROSITE" id="PS50885">
    <property type="entry name" value="HAMP"/>
    <property type="match status" value="1"/>
</dbReference>
<dbReference type="GO" id="GO:0005886">
    <property type="term" value="C:plasma membrane"/>
    <property type="evidence" value="ECO:0007669"/>
    <property type="project" value="UniProtKB-SubCell"/>
</dbReference>